<proteinExistence type="predicted"/>
<feature type="region of interest" description="Disordered" evidence="1">
    <location>
        <begin position="61"/>
        <end position="80"/>
    </location>
</feature>
<feature type="compositionally biased region" description="Polar residues" evidence="1">
    <location>
        <begin position="373"/>
        <end position="388"/>
    </location>
</feature>
<dbReference type="AlphaFoldDB" id="A0A834WQ82"/>
<dbReference type="Proteomes" id="UP000634136">
    <property type="component" value="Unassembled WGS sequence"/>
</dbReference>
<dbReference type="PANTHER" id="PTHR36034">
    <property type="entry name" value="EXPRESSED PROTEIN"/>
    <property type="match status" value="1"/>
</dbReference>
<protein>
    <submittedName>
        <fullName evidence="2">Uncharacterized protein</fullName>
    </submittedName>
</protein>
<reference evidence="2" key="1">
    <citation type="submission" date="2020-09" db="EMBL/GenBank/DDBJ databases">
        <title>Genome-Enabled Discovery of Anthraquinone Biosynthesis in Senna tora.</title>
        <authorList>
            <person name="Kang S.-H."/>
            <person name="Pandey R.P."/>
            <person name="Lee C.-M."/>
            <person name="Sim J.-S."/>
            <person name="Jeong J.-T."/>
            <person name="Choi B.-S."/>
            <person name="Jung M."/>
            <person name="Ginzburg D."/>
            <person name="Zhao K."/>
            <person name="Won S.Y."/>
            <person name="Oh T.-J."/>
            <person name="Yu Y."/>
            <person name="Kim N.-H."/>
            <person name="Lee O.R."/>
            <person name="Lee T.-H."/>
            <person name="Bashyal P."/>
            <person name="Kim T.-S."/>
            <person name="Lee W.-H."/>
            <person name="Kawkins C."/>
            <person name="Kim C.-K."/>
            <person name="Kim J.S."/>
            <person name="Ahn B.O."/>
            <person name="Rhee S.Y."/>
            <person name="Sohng J.K."/>
        </authorList>
    </citation>
    <scope>NUCLEOTIDE SEQUENCE</scope>
    <source>
        <tissue evidence="2">Leaf</tissue>
    </source>
</reference>
<name>A0A834WQ82_9FABA</name>
<comment type="caution">
    <text evidence="2">The sequence shown here is derived from an EMBL/GenBank/DDBJ whole genome shotgun (WGS) entry which is preliminary data.</text>
</comment>
<feature type="compositionally biased region" description="Basic and acidic residues" evidence="1">
    <location>
        <begin position="186"/>
        <end position="198"/>
    </location>
</feature>
<evidence type="ECO:0000313" key="3">
    <source>
        <dbReference type="Proteomes" id="UP000634136"/>
    </source>
</evidence>
<feature type="region of interest" description="Disordered" evidence="1">
    <location>
        <begin position="373"/>
        <end position="402"/>
    </location>
</feature>
<sequence>MNFLMRSTAHVSVERSNIPSIPESQTDIYSRSSSGSTLESFVTEDPYARYSIIEEYDGETGGVGSQNGSMTGHNSKKGLFKHSDVSEEEGWITIPYKEIPENWNHASDIESLRSLDRSFLFPGEQVHILACLSACNQDTEIITPFKVAAVMSKNGMGHSPEKENGNVEYGNILMSGEGEMSPSGQEKGESQSKVNIDHPTDAFTGESLLRMEDHKRQTLLLLQKFENSHFFVRISETDEPLWSKRGVSGKFYSSSETNSQKASTIGTKASSKYMSPISAVIDKGNFDATISGGVARNSVKCCALPNGDIVVLLQVNVGVNFLRDPCIEILQFEKYKENILPSENQDVSFYTNEEPCGELLKWLLPLDNTIPTPTRSLSPPHLSSNPGIGSTSQRSNNSTSSGSQLFSFGHFRSYSMSSLPHNTNPPTAPVKAASSKPSFDLNDWDPQKFLRKKTEVEELLSFRGVSLERERFSVCCGLEGIYTPGRRWRRKIEIIQPVEIHSFDAKCNSEDLLCVQIKNVTPAHAPEIMIFVDAISIVFEEARNGGPPSSLPIACIEAGNDHSLPNLSLRRGEEHSFILKPAIAMWKNLEVQGKLSQSSKLQFGKSASKLSLSSRGLDRRKTALIDDQYAIMVSCRSNYTGRLFFKQPISWRPRTSRDIMISVASEMPGQSPGPNEKNYQLPVQVLTLQVSNLTSEDLTLTVLAPASLTSPPSLVSLSSPTTPMSPFVGFAERLGRVNSERRDGANEELSFTSLGKENETQSDDGRPQTVSINDVVPSSGLSCTHLWLQSRVPLGCNPSQSTATIKLELLPLTDGIIALDTLQIDVKEKGVTYIPECSLKSSRNKYGHFVYLPFRVGPCGFLSMAQSFNLMDAPSSTSWMLQVDTLCCDIVFSDVSVEKMITSPSGIGDKLAN</sequence>
<accession>A0A834WQ82</accession>
<evidence type="ECO:0000256" key="1">
    <source>
        <dbReference type="SAM" id="MobiDB-lite"/>
    </source>
</evidence>
<dbReference type="PANTHER" id="PTHR36034:SF2">
    <property type="entry name" value="EXPRESSED PROTEIN"/>
    <property type="match status" value="1"/>
</dbReference>
<feature type="region of interest" description="Disordered" evidence="1">
    <location>
        <begin position="176"/>
        <end position="198"/>
    </location>
</feature>
<dbReference type="OrthoDB" id="1918650at2759"/>
<gene>
    <name evidence="2" type="ORF">G2W53_020592</name>
</gene>
<feature type="compositionally biased region" description="Low complexity" evidence="1">
    <location>
        <begin position="389"/>
        <end position="402"/>
    </location>
</feature>
<organism evidence="2 3">
    <name type="scientific">Senna tora</name>
    <dbReference type="NCBI Taxonomy" id="362788"/>
    <lineage>
        <taxon>Eukaryota</taxon>
        <taxon>Viridiplantae</taxon>
        <taxon>Streptophyta</taxon>
        <taxon>Embryophyta</taxon>
        <taxon>Tracheophyta</taxon>
        <taxon>Spermatophyta</taxon>
        <taxon>Magnoliopsida</taxon>
        <taxon>eudicotyledons</taxon>
        <taxon>Gunneridae</taxon>
        <taxon>Pentapetalae</taxon>
        <taxon>rosids</taxon>
        <taxon>fabids</taxon>
        <taxon>Fabales</taxon>
        <taxon>Fabaceae</taxon>
        <taxon>Caesalpinioideae</taxon>
        <taxon>Cassia clade</taxon>
        <taxon>Senna</taxon>
    </lineage>
</organism>
<dbReference type="EMBL" id="JAAIUW010000006">
    <property type="protein sequence ID" value="KAF7829428.1"/>
    <property type="molecule type" value="Genomic_DNA"/>
</dbReference>
<evidence type="ECO:0000313" key="2">
    <source>
        <dbReference type="EMBL" id="KAF7829428.1"/>
    </source>
</evidence>
<keyword evidence="3" id="KW-1185">Reference proteome</keyword>